<feature type="chain" id="PRO_5004482154" description="Transmembrane protein" evidence="2">
    <location>
        <begin position="20"/>
        <end position="213"/>
    </location>
</feature>
<dbReference type="OrthoDB" id="1177179at2"/>
<accession>R9H3U9</accession>
<feature type="signal peptide" evidence="2">
    <location>
        <begin position="1"/>
        <end position="19"/>
    </location>
</feature>
<evidence type="ECO:0008006" key="5">
    <source>
        <dbReference type="Google" id="ProtNLM"/>
    </source>
</evidence>
<evidence type="ECO:0000256" key="2">
    <source>
        <dbReference type="SAM" id="SignalP"/>
    </source>
</evidence>
<evidence type="ECO:0000313" key="3">
    <source>
        <dbReference type="EMBL" id="EOR95869.1"/>
    </source>
</evidence>
<comment type="caution">
    <text evidence="3">The sequence shown here is derived from an EMBL/GenBank/DDBJ whole genome shotgun (WGS) entry which is preliminary data.</text>
</comment>
<dbReference type="Proteomes" id="UP000014174">
    <property type="component" value="Unassembled WGS sequence"/>
</dbReference>
<keyword evidence="2" id="KW-0732">Signal</keyword>
<dbReference type="AlphaFoldDB" id="R9H3U9"/>
<keyword evidence="1" id="KW-0472">Membrane</keyword>
<dbReference type="STRING" id="1150600.ADIARSV_0931"/>
<protein>
    <recommendedName>
        <fullName evidence="5">Transmembrane protein</fullName>
    </recommendedName>
</protein>
<reference evidence="3 4" key="1">
    <citation type="journal article" date="2013" name="Genome Announc.">
        <title>Draft Genome Sequence of Arcticibacter svalbardensis Strain MN12-7T, a Member of the Family Sphingobacteriaceae Isolated from an Arctic Soil Sample.</title>
        <authorList>
            <person name="Shivaji S."/>
            <person name="Ara S."/>
            <person name="Prasad S."/>
            <person name="Manasa B.P."/>
            <person name="Begum Z."/>
            <person name="Singh A."/>
            <person name="Kumar Pinnaka A."/>
        </authorList>
    </citation>
    <scope>NUCLEOTIDE SEQUENCE [LARGE SCALE GENOMIC DNA]</scope>
    <source>
        <strain evidence="3 4">MN12-7</strain>
    </source>
</reference>
<evidence type="ECO:0000313" key="4">
    <source>
        <dbReference type="Proteomes" id="UP000014174"/>
    </source>
</evidence>
<keyword evidence="1" id="KW-1133">Transmembrane helix</keyword>
<dbReference type="EMBL" id="AQPN01000039">
    <property type="protein sequence ID" value="EOR95869.1"/>
    <property type="molecule type" value="Genomic_DNA"/>
</dbReference>
<feature type="transmembrane region" description="Helical" evidence="1">
    <location>
        <begin position="182"/>
        <end position="203"/>
    </location>
</feature>
<gene>
    <name evidence="3" type="ORF">ADIARSV_0931</name>
</gene>
<keyword evidence="1" id="KW-0812">Transmembrane</keyword>
<keyword evidence="4" id="KW-1185">Reference proteome</keyword>
<organism evidence="3 4">
    <name type="scientific">Arcticibacter svalbardensis MN12-7</name>
    <dbReference type="NCBI Taxonomy" id="1150600"/>
    <lineage>
        <taxon>Bacteria</taxon>
        <taxon>Pseudomonadati</taxon>
        <taxon>Bacteroidota</taxon>
        <taxon>Sphingobacteriia</taxon>
        <taxon>Sphingobacteriales</taxon>
        <taxon>Sphingobacteriaceae</taxon>
        <taxon>Arcticibacter</taxon>
    </lineage>
</organism>
<name>R9H3U9_9SPHI</name>
<proteinExistence type="predicted"/>
<evidence type="ECO:0000256" key="1">
    <source>
        <dbReference type="SAM" id="Phobius"/>
    </source>
</evidence>
<sequence>MKYLITAIAVVLFSLNVKAHNPQLATLTLMQEKGDKWGVFIVVPFATCQMALQNNYLGLDTQNIDIKRFNDLLNKLIQNSCLFVANGNDTLFLNTAKIKLGHEVEIYYQINKVVPKLDSVTVLFNAFSSLRDQNTIFRIFQSGKAAGNFILNTENKYKLSLKKSQMGFSVIDYPSDLKTNKWIMITLISVLLLTALFFFIKHFPKLNIQFFKK</sequence>